<keyword evidence="4" id="KW-0238">DNA-binding</keyword>
<dbReference type="GO" id="GO:0003677">
    <property type="term" value="F:DNA binding"/>
    <property type="evidence" value="ECO:0007669"/>
    <property type="project" value="UniProtKB-KW"/>
</dbReference>
<dbReference type="eggNOG" id="COG0583">
    <property type="taxonomic scope" value="Bacteria"/>
</dbReference>
<gene>
    <name evidence="7" type="ORF">GEAM_2997</name>
</gene>
<protein>
    <submittedName>
        <fullName evidence="7">Transcriptional regulator</fullName>
    </submittedName>
</protein>
<dbReference type="InterPro" id="IPR036388">
    <property type="entry name" value="WH-like_DNA-bd_sf"/>
</dbReference>
<evidence type="ECO:0000259" key="6">
    <source>
        <dbReference type="PROSITE" id="PS50931"/>
    </source>
</evidence>
<dbReference type="AlphaFoldDB" id="A0A085G646"/>
<dbReference type="Gene3D" id="3.40.190.290">
    <property type="match status" value="1"/>
</dbReference>
<dbReference type="SUPFAM" id="SSF53850">
    <property type="entry name" value="Periplasmic binding protein-like II"/>
    <property type="match status" value="1"/>
</dbReference>
<feature type="domain" description="HTH lysR-type" evidence="6">
    <location>
        <begin position="1"/>
        <end position="61"/>
    </location>
</feature>
<dbReference type="GO" id="GO:0003700">
    <property type="term" value="F:DNA-binding transcription factor activity"/>
    <property type="evidence" value="ECO:0007669"/>
    <property type="project" value="InterPro"/>
</dbReference>
<name>A0A085G646_EWIA3</name>
<evidence type="ECO:0000256" key="1">
    <source>
        <dbReference type="ARBA" id="ARBA00009437"/>
    </source>
</evidence>
<dbReference type="Gene3D" id="1.10.10.10">
    <property type="entry name" value="Winged helix-like DNA-binding domain superfamily/Winged helix DNA-binding domain"/>
    <property type="match status" value="1"/>
</dbReference>
<dbReference type="Pfam" id="PF03466">
    <property type="entry name" value="LysR_substrate"/>
    <property type="match status" value="1"/>
</dbReference>
<dbReference type="GeneID" id="78381671"/>
<evidence type="ECO:0000256" key="3">
    <source>
        <dbReference type="ARBA" id="ARBA00023015"/>
    </source>
</evidence>
<dbReference type="InterPro" id="IPR058163">
    <property type="entry name" value="LysR-type_TF_proteobact-type"/>
</dbReference>
<proteinExistence type="inferred from homology"/>
<dbReference type="STRING" id="910964.GEAM_2997"/>
<keyword evidence="5" id="KW-0804">Transcription</keyword>
<evidence type="ECO:0000313" key="8">
    <source>
        <dbReference type="Proteomes" id="UP000028640"/>
    </source>
</evidence>
<dbReference type="InterPro" id="IPR036390">
    <property type="entry name" value="WH_DNA-bd_sf"/>
</dbReference>
<keyword evidence="2" id="KW-0678">Repressor</keyword>
<comment type="similarity">
    <text evidence="1">Belongs to the LysR transcriptional regulatory family.</text>
</comment>
<keyword evidence="3" id="KW-0805">Transcription regulation</keyword>
<evidence type="ECO:0000256" key="2">
    <source>
        <dbReference type="ARBA" id="ARBA00022491"/>
    </source>
</evidence>
<dbReference type="InterPro" id="IPR000847">
    <property type="entry name" value="LysR_HTH_N"/>
</dbReference>
<dbReference type="RefSeq" id="WP_034792930.1">
    <property type="nucleotide sequence ID" value="NZ_JMPJ01000065.1"/>
</dbReference>
<dbReference type="Pfam" id="PF00126">
    <property type="entry name" value="HTH_1"/>
    <property type="match status" value="1"/>
</dbReference>
<dbReference type="Proteomes" id="UP000028640">
    <property type="component" value="Unassembled WGS sequence"/>
</dbReference>
<dbReference type="FunFam" id="1.10.10.10:FF:000001">
    <property type="entry name" value="LysR family transcriptional regulator"/>
    <property type="match status" value="1"/>
</dbReference>
<dbReference type="PRINTS" id="PR00039">
    <property type="entry name" value="HTHLYSR"/>
</dbReference>
<evidence type="ECO:0000256" key="4">
    <source>
        <dbReference type="ARBA" id="ARBA00023125"/>
    </source>
</evidence>
<dbReference type="PANTHER" id="PTHR30537:SF5">
    <property type="entry name" value="HTH-TYPE TRANSCRIPTIONAL ACTIVATOR TTDR-RELATED"/>
    <property type="match status" value="1"/>
</dbReference>
<reference evidence="7 8" key="1">
    <citation type="submission" date="2014-05" db="EMBL/GenBank/DDBJ databases">
        <title>ATOL: Assembling a taxonomically balanced genome-scale reconstruction of the evolutionary history of the Enterobacteriaceae.</title>
        <authorList>
            <person name="Plunkett G.III."/>
            <person name="Neeno-Eckwall E.C."/>
            <person name="Glasner J.D."/>
            <person name="Perna N.T."/>
        </authorList>
    </citation>
    <scope>NUCLEOTIDE SEQUENCE [LARGE SCALE GENOMIC DNA]</scope>
    <source>
        <strain evidence="7 8">ATCC 33852</strain>
    </source>
</reference>
<dbReference type="PANTHER" id="PTHR30537">
    <property type="entry name" value="HTH-TYPE TRANSCRIPTIONAL REGULATOR"/>
    <property type="match status" value="1"/>
</dbReference>
<evidence type="ECO:0000313" key="7">
    <source>
        <dbReference type="EMBL" id="KFC79191.1"/>
    </source>
</evidence>
<comment type="caution">
    <text evidence="7">The sequence shown here is derived from an EMBL/GenBank/DDBJ whole genome shotgun (WGS) entry which is preliminary data.</text>
</comment>
<dbReference type="CDD" id="cd08474">
    <property type="entry name" value="PBP2_CrgA_like_5"/>
    <property type="match status" value="1"/>
</dbReference>
<dbReference type="PROSITE" id="PS50931">
    <property type="entry name" value="HTH_LYSR"/>
    <property type="match status" value="1"/>
</dbReference>
<accession>A0A085G646</accession>
<organism evidence="7 8">
    <name type="scientific">Ewingella americana (strain ATCC 33852 / DSM 4580 / CCUG 14506 / JCM 5911 / LMG 7869 / NCTC 12157 / CDC 1468-78)</name>
    <dbReference type="NCBI Taxonomy" id="910964"/>
    <lineage>
        <taxon>Bacteria</taxon>
        <taxon>Pseudomonadati</taxon>
        <taxon>Pseudomonadota</taxon>
        <taxon>Gammaproteobacteria</taxon>
        <taxon>Enterobacterales</taxon>
        <taxon>Yersiniaceae</taxon>
        <taxon>Ewingella</taxon>
    </lineage>
</organism>
<dbReference type="SUPFAM" id="SSF46785">
    <property type="entry name" value="Winged helix' DNA-binding domain"/>
    <property type="match status" value="1"/>
</dbReference>
<evidence type="ECO:0000256" key="5">
    <source>
        <dbReference type="ARBA" id="ARBA00023163"/>
    </source>
</evidence>
<keyword evidence="8" id="KW-1185">Reference proteome</keyword>
<dbReference type="OrthoDB" id="9813056at2"/>
<dbReference type="InterPro" id="IPR005119">
    <property type="entry name" value="LysR_subst-bd"/>
</dbReference>
<dbReference type="EMBL" id="JMPJ01000065">
    <property type="protein sequence ID" value="KFC79191.1"/>
    <property type="molecule type" value="Genomic_DNA"/>
</dbReference>
<sequence>MRQNQLDGIVSFIVVAEECSFSAAAARLGISPSAVSQSIRTLEQRLGATLFNRTTRSVSLTDAGKQFMERALPCVQELVSASEELGQSGETPTGLLRINIPRSAHLILLQPILRRFLDAWPGIQLEVMVENALVDIVGRAFDAGIRFGEMVDKDMVAVPLGPPLKTYIVATPEYLERHGMPDKPTDLLRHDCIVFRHNTSGQRERWSLSKDGEELTLPVNGRFIINDSLAMMQATLDGVGISWMVSGYVENLIAEGRLISILPDWCPQVPGFCLYYPDRRQISLKLRVFIDFLKQELATSGSTIARDSFAHQF</sequence>